<dbReference type="EMBL" id="JAADJZ010000003">
    <property type="protein sequence ID" value="KAF2876815.1"/>
    <property type="molecule type" value="Genomic_DNA"/>
</dbReference>
<dbReference type="GO" id="GO:0006694">
    <property type="term" value="P:steroid biosynthetic process"/>
    <property type="evidence" value="ECO:0007669"/>
    <property type="project" value="InterPro"/>
</dbReference>
<gene>
    <name evidence="4" type="ORF">BDV95DRAFT_625956</name>
</gene>
<evidence type="ECO:0000259" key="3">
    <source>
        <dbReference type="Pfam" id="PF01073"/>
    </source>
</evidence>
<evidence type="ECO:0000313" key="4">
    <source>
        <dbReference type="EMBL" id="KAF2876815.1"/>
    </source>
</evidence>
<comment type="similarity">
    <text evidence="1">Belongs to the 3-beta-HSD family.</text>
</comment>
<dbReference type="InterPro" id="IPR036291">
    <property type="entry name" value="NAD(P)-bd_dom_sf"/>
</dbReference>
<dbReference type="GO" id="GO:0016616">
    <property type="term" value="F:oxidoreductase activity, acting on the CH-OH group of donors, NAD or NADP as acceptor"/>
    <property type="evidence" value="ECO:0007669"/>
    <property type="project" value="InterPro"/>
</dbReference>
<dbReference type="Gene3D" id="3.40.50.720">
    <property type="entry name" value="NAD(P)-binding Rossmann-like Domain"/>
    <property type="match status" value="1"/>
</dbReference>
<comment type="caution">
    <text evidence="4">The sequence shown here is derived from an EMBL/GenBank/DDBJ whole genome shotgun (WGS) entry which is preliminary data.</text>
</comment>
<dbReference type="OrthoDB" id="331544at2759"/>
<feature type="domain" description="3-beta hydroxysteroid dehydrogenase/isomerase" evidence="3">
    <location>
        <begin position="7"/>
        <end position="275"/>
    </location>
</feature>
<dbReference type="InterPro" id="IPR050177">
    <property type="entry name" value="Lipid_A_modif_metabolic_enz"/>
</dbReference>
<dbReference type="Pfam" id="PF01073">
    <property type="entry name" value="3Beta_HSD"/>
    <property type="match status" value="1"/>
</dbReference>
<evidence type="ECO:0000256" key="1">
    <source>
        <dbReference type="ARBA" id="ARBA00009219"/>
    </source>
</evidence>
<dbReference type="PANTHER" id="PTHR43245">
    <property type="entry name" value="BIFUNCTIONAL POLYMYXIN RESISTANCE PROTEIN ARNA"/>
    <property type="match status" value="1"/>
</dbReference>
<sequence length="351" mass="38362">MDHPRVLVTGGTGFLGSEIVKALVETKSFEITVIDLNPPALGTASFSDVRYVRANILNPAELAEVFMEARPSIVVHTVGVYPLGEARYHMQGKEAVFQINVTGTMNVLQAAKTCGAKGLVYTSSVTVLLDELQADFRNADETWPTGRATTSYGQSKTVAESLVLSANTTDFATCSLRSAPIFGPNDPATIPILHGCIRRGETPFILGDATNLVDFVYVANVADAHVLAARNLLNSATAAGEAFFITNGEPITTRDFCVALWKEFGHIPRFQIKIPKGLAWWMGWGAEWVCWITGTEGTFSRGAIYDATKWGYVSISKARRILGYNPRVKLPEALKLSGQHFRQQFSDRVKK</sequence>
<accession>A0A7C8MHY7</accession>
<keyword evidence="2" id="KW-0560">Oxidoreductase</keyword>
<dbReference type="AlphaFoldDB" id="A0A7C8MHY7"/>
<dbReference type="PANTHER" id="PTHR43245:SF51">
    <property type="entry name" value="SHORT CHAIN DEHYDROGENASE_REDUCTASE FAMILY 42E, MEMBER 2"/>
    <property type="match status" value="1"/>
</dbReference>
<protein>
    <submittedName>
        <fullName evidence="4">C-3 sterol dehydrogenase/C-4 decarboxylase-like protein</fullName>
    </submittedName>
</protein>
<keyword evidence="5" id="KW-1185">Reference proteome</keyword>
<reference evidence="4 5" key="1">
    <citation type="submission" date="2020-01" db="EMBL/GenBank/DDBJ databases">
        <authorList>
            <consortium name="DOE Joint Genome Institute"/>
            <person name="Haridas S."/>
            <person name="Albert R."/>
            <person name="Binder M."/>
            <person name="Bloem J."/>
            <person name="Labutti K."/>
            <person name="Salamov A."/>
            <person name="Andreopoulos B."/>
            <person name="Baker S.E."/>
            <person name="Barry K."/>
            <person name="Bills G."/>
            <person name="Bluhm B.H."/>
            <person name="Cannon C."/>
            <person name="Castanera R."/>
            <person name="Culley D.E."/>
            <person name="Daum C."/>
            <person name="Ezra D."/>
            <person name="Gonzalez J.B."/>
            <person name="Henrissat B."/>
            <person name="Kuo A."/>
            <person name="Liang C."/>
            <person name="Lipzen A."/>
            <person name="Lutzoni F."/>
            <person name="Magnuson J."/>
            <person name="Mondo S."/>
            <person name="Nolan M."/>
            <person name="Ohm R."/>
            <person name="Pangilinan J."/>
            <person name="Park H.-J.H."/>
            <person name="Ramirez L."/>
            <person name="Alfaro M."/>
            <person name="Sun H."/>
            <person name="Tritt A."/>
            <person name="Yoshinaga Y."/>
            <person name="Zwiers L.-H.L."/>
            <person name="Turgeon B.G."/>
            <person name="Goodwin S.B."/>
            <person name="Spatafora J.W."/>
            <person name="Crous P.W."/>
            <person name="Grigoriev I.V."/>
        </authorList>
    </citation>
    <scope>NUCLEOTIDE SEQUENCE [LARGE SCALE GENOMIC DNA]</scope>
    <source>
        <strain evidence="4 5">CBS 611.86</strain>
    </source>
</reference>
<dbReference type="Proteomes" id="UP000481861">
    <property type="component" value="Unassembled WGS sequence"/>
</dbReference>
<organism evidence="4 5">
    <name type="scientific">Massariosphaeria phaeospora</name>
    <dbReference type="NCBI Taxonomy" id="100035"/>
    <lineage>
        <taxon>Eukaryota</taxon>
        <taxon>Fungi</taxon>
        <taxon>Dikarya</taxon>
        <taxon>Ascomycota</taxon>
        <taxon>Pezizomycotina</taxon>
        <taxon>Dothideomycetes</taxon>
        <taxon>Pleosporomycetidae</taxon>
        <taxon>Pleosporales</taxon>
        <taxon>Pleosporales incertae sedis</taxon>
        <taxon>Massariosphaeria</taxon>
    </lineage>
</organism>
<name>A0A7C8MHY7_9PLEO</name>
<evidence type="ECO:0000313" key="5">
    <source>
        <dbReference type="Proteomes" id="UP000481861"/>
    </source>
</evidence>
<dbReference type="InterPro" id="IPR002225">
    <property type="entry name" value="3Beta_OHSteriod_DH/Estase"/>
</dbReference>
<dbReference type="SUPFAM" id="SSF51735">
    <property type="entry name" value="NAD(P)-binding Rossmann-fold domains"/>
    <property type="match status" value="1"/>
</dbReference>
<evidence type="ECO:0000256" key="2">
    <source>
        <dbReference type="ARBA" id="ARBA00023002"/>
    </source>
</evidence>
<proteinExistence type="inferred from homology"/>